<feature type="region of interest" description="Disordered" evidence="4">
    <location>
        <begin position="37"/>
        <end position="61"/>
    </location>
</feature>
<keyword evidence="3" id="KW-0998">Cell outer membrane</keyword>
<dbReference type="PANTHER" id="PTHR34597:SF6">
    <property type="entry name" value="BLR6126 PROTEIN"/>
    <property type="match status" value="1"/>
</dbReference>
<evidence type="ECO:0000256" key="4">
    <source>
        <dbReference type="SAM" id="MobiDB-lite"/>
    </source>
</evidence>
<keyword evidence="1" id="KW-1134">Transmembrane beta strand</keyword>
<evidence type="ECO:0000256" key="3">
    <source>
        <dbReference type="ARBA" id="ARBA00023237"/>
    </source>
</evidence>
<dbReference type="Gene3D" id="3.10.20.310">
    <property type="entry name" value="membrane protein fhac"/>
    <property type="match status" value="1"/>
</dbReference>
<evidence type="ECO:0000256" key="5">
    <source>
        <dbReference type="SAM" id="SignalP"/>
    </source>
</evidence>
<dbReference type="Pfam" id="PF08479">
    <property type="entry name" value="POTRA_2"/>
    <property type="match status" value="1"/>
</dbReference>
<dbReference type="RefSeq" id="WP_130590351.1">
    <property type="nucleotide sequence ID" value="NZ_CP034752.1"/>
</dbReference>
<dbReference type="InterPro" id="IPR005565">
    <property type="entry name" value="Hemolysn_activator_HlyB_C"/>
</dbReference>
<keyword evidence="2" id="KW-0812">Transmembrane</keyword>
<dbReference type="EMBL" id="CP034752">
    <property type="protein sequence ID" value="QBH95360.1"/>
    <property type="molecule type" value="Genomic_DNA"/>
</dbReference>
<gene>
    <name evidence="8" type="ORF">EKN56_02440</name>
</gene>
<feature type="signal peptide" evidence="5">
    <location>
        <begin position="1"/>
        <end position="21"/>
    </location>
</feature>
<evidence type="ECO:0000259" key="7">
    <source>
        <dbReference type="Pfam" id="PF08479"/>
    </source>
</evidence>
<proteinExistence type="predicted"/>
<evidence type="ECO:0000313" key="9">
    <source>
        <dbReference type="Proteomes" id="UP000293154"/>
    </source>
</evidence>
<evidence type="ECO:0000259" key="6">
    <source>
        <dbReference type="Pfam" id="PF03865"/>
    </source>
</evidence>
<accession>A0A411WGC6</accession>
<keyword evidence="9" id="KW-1185">Reference proteome</keyword>
<feature type="domain" description="Haemolysin activator HlyB C-terminal" evidence="6">
    <location>
        <begin position="382"/>
        <end position="534"/>
    </location>
</feature>
<feature type="domain" description="Polypeptide-transport-associated ShlB-type" evidence="7">
    <location>
        <begin position="74"/>
        <end position="148"/>
    </location>
</feature>
<dbReference type="OrthoDB" id="5753546at2"/>
<dbReference type="InterPro" id="IPR013686">
    <property type="entry name" value="Polypept-transport_assoc_ShlB"/>
</dbReference>
<dbReference type="GO" id="GO:0098046">
    <property type="term" value="C:type V protein secretion system complex"/>
    <property type="evidence" value="ECO:0007669"/>
    <property type="project" value="TreeGrafter"/>
</dbReference>
<dbReference type="GO" id="GO:0046819">
    <property type="term" value="P:protein secretion by the type V secretion system"/>
    <property type="evidence" value="ECO:0007669"/>
    <property type="project" value="TreeGrafter"/>
</dbReference>
<keyword evidence="1" id="KW-0472">Membrane</keyword>
<evidence type="ECO:0000256" key="1">
    <source>
        <dbReference type="ARBA" id="ARBA00022452"/>
    </source>
</evidence>
<sequence length="575" mass="64444">MKIRQIGLLCLFTSGVGSAWADVLPTLIDPNNPAKLASEVAKPGAPRERGAQATVPSSDEQTVTTGLTLETLIDVKHLQFIGGTRYTNEALMKPYADFIGKKVPLKKLIEATQTITERYHQDGYILSYAYLPSKNFQQGTLSVALVEGYIANSRVQSDNTAVAHRLERLSRKIMEQKPLTQAWFERYSILMNRTPDTTVSASAKNPDNIYGATLLDVKADHPHYWNLSSTVDSRKDQQKAVINGTLSGLTSYGEQLGIATLVPLGSNDNKENYVGMNYQQYLNDDGLQVQLKGSYYNKKPKKDTPVLVLPQLDVDIGSKTEETQYTSGIQFNYPLLLTRQNQWTLSGGLDYLDKQYDVSYHGRLLGDPFSAKEGFKLRYPAADLSLARYREYSQGVWSTRLNLRQGIEGSMANSDLPDTDLAFTRWRLNNDAAYLLAEKWRLSASLEGDWSDNDLPEPERVSFGGLRYGRGYPDGDASGDYGYGGQLEMRYMYSRESRWLNTIQPYVLVDSARSYFNQRALNDRKLASYAAGVTIGDSKHYSLSLEGARPIGDIPSDSDKRGFRFNATFTYNFNN</sequence>
<reference evidence="8 9" key="1">
    <citation type="submission" date="2019-03" db="EMBL/GenBank/DDBJ databases">
        <title>Pragia sp. nov. isolated from the gut tract of Carduelis flavirostris.</title>
        <authorList>
            <person name="Ge Y."/>
        </authorList>
    </citation>
    <scope>NUCLEOTIDE SEQUENCE [LARGE SCALE GENOMIC DNA]</scope>
    <source>
        <strain evidence="8 9">CF-458</strain>
    </source>
</reference>
<dbReference type="Proteomes" id="UP000293154">
    <property type="component" value="Chromosome"/>
</dbReference>
<keyword evidence="5" id="KW-0732">Signal</keyword>
<name>A0A411WGC6_9GAMM</name>
<dbReference type="GO" id="GO:0008320">
    <property type="term" value="F:protein transmembrane transporter activity"/>
    <property type="evidence" value="ECO:0007669"/>
    <property type="project" value="TreeGrafter"/>
</dbReference>
<evidence type="ECO:0000313" key="8">
    <source>
        <dbReference type="EMBL" id="QBH95360.1"/>
    </source>
</evidence>
<dbReference type="InterPro" id="IPR051544">
    <property type="entry name" value="TPS_OM_transporter"/>
</dbReference>
<feature type="chain" id="PRO_5019433403" evidence="5">
    <location>
        <begin position="22"/>
        <end position="575"/>
    </location>
</feature>
<evidence type="ECO:0000256" key="2">
    <source>
        <dbReference type="ARBA" id="ARBA00022692"/>
    </source>
</evidence>
<dbReference type="KEGG" id="prag:EKN56_02440"/>
<dbReference type="Pfam" id="PF03865">
    <property type="entry name" value="ShlB"/>
    <property type="match status" value="1"/>
</dbReference>
<dbReference type="AlphaFoldDB" id="A0A411WGC6"/>
<protein>
    <submittedName>
        <fullName evidence="8">ShlB/FhaC/HecB family hemolysin secretion/activation protein</fullName>
    </submittedName>
</protein>
<organism evidence="8 9">
    <name type="scientific">Limnobaculum zhutongyuii</name>
    <dbReference type="NCBI Taxonomy" id="2498113"/>
    <lineage>
        <taxon>Bacteria</taxon>
        <taxon>Pseudomonadati</taxon>
        <taxon>Pseudomonadota</taxon>
        <taxon>Gammaproteobacteria</taxon>
        <taxon>Enterobacterales</taxon>
        <taxon>Budviciaceae</taxon>
        <taxon>Limnobaculum</taxon>
    </lineage>
</organism>
<dbReference type="PANTHER" id="PTHR34597">
    <property type="entry name" value="SLR1661 PROTEIN"/>
    <property type="match status" value="1"/>
</dbReference>
<dbReference type="Gene3D" id="2.40.160.50">
    <property type="entry name" value="membrane protein fhac: a member of the omp85/tpsb transporter family"/>
    <property type="match status" value="1"/>
</dbReference>